<keyword evidence="1" id="KW-1133">Transmembrane helix</keyword>
<accession>A0A380JEB8</accession>
<gene>
    <name evidence="2" type="ORF">NCTC11391_01047</name>
</gene>
<sequence length="122" mass="13800">MLSMLKNWAHRYPEQAFLLIFNSGVFVWLRMAGSAISNKLALGWDHAVHIPNWLINLSHNSLSGLQGFFGHTALTWLIISMILTLVLRFIKGLVKFLLFLVIVGVGIYLVYRHQTILGQLPG</sequence>
<dbReference type="RefSeq" id="WP_002999779.1">
    <property type="nucleotide sequence ID" value="NZ_UHFA01000002.1"/>
</dbReference>
<dbReference type="Proteomes" id="UP000254082">
    <property type="component" value="Unassembled WGS sequence"/>
</dbReference>
<keyword evidence="1" id="KW-0812">Transmembrane</keyword>
<organism evidence="2 3">
    <name type="scientific">Streptococcus downei MFe28</name>
    <dbReference type="NCBI Taxonomy" id="764290"/>
    <lineage>
        <taxon>Bacteria</taxon>
        <taxon>Bacillati</taxon>
        <taxon>Bacillota</taxon>
        <taxon>Bacilli</taxon>
        <taxon>Lactobacillales</taxon>
        <taxon>Streptococcaceae</taxon>
        <taxon>Streptococcus</taxon>
    </lineage>
</organism>
<evidence type="ECO:0000313" key="2">
    <source>
        <dbReference type="EMBL" id="SUN36004.1"/>
    </source>
</evidence>
<dbReference type="OrthoDB" id="2235499at2"/>
<feature type="transmembrane region" description="Helical" evidence="1">
    <location>
        <begin position="93"/>
        <end position="111"/>
    </location>
</feature>
<name>A0A380JEB8_STRDO</name>
<evidence type="ECO:0000313" key="3">
    <source>
        <dbReference type="Proteomes" id="UP000254082"/>
    </source>
</evidence>
<evidence type="ECO:0000256" key="1">
    <source>
        <dbReference type="SAM" id="Phobius"/>
    </source>
</evidence>
<proteinExistence type="predicted"/>
<feature type="transmembrane region" description="Helical" evidence="1">
    <location>
        <begin position="68"/>
        <end position="86"/>
    </location>
</feature>
<dbReference type="EMBL" id="UHFA01000002">
    <property type="protein sequence ID" value="SUN36004.1"/>
    <property type="molecule type" value="Genomic_DNA"/>
</dbReference>
<dbReference type="AlphaFoldDB" id="A0A380JEB8"/>
<keyword evidence="3" id="KW-1185">Reference proteome</keyword>
<protein>
    <submittedName>
        <fullName evidence="2">Membrane protein</fullName>
    </submittedName>
</protein>
<reference evidence="2 3" key="1">
    <citation type="submission" date="2018-06" db="EMBL/GenBank/DDBJ databases">
        <authorList>
            <consortium name="Pathogen Informatics"/>
            <person name="Doyle S."/>
        </authorList>
    </citation>
    <scope>NUCLEOTIDE SEQUENCE [LARGE SCALE GENOMIC DNA]</scope>
    <source>
        <strain evidence="3">NCTC 11391</strain>
    </source>
</reference>
<keyword evidence="1" id="KW-0472">Membrane</keyword>
<feature type="transmembrane region" description="Helical" evidence="1">
    <location>
        <begin position="16"/>
        <end position="36"/>
    </location>
</feature>